<dbReference type="PANTHER" id="PTHR32114">
    <property type="entry name" value="ABC TRANSPORTER ABCH.3"/>
    <property type="match status" value="1"/>
</dbReference>
<proteinExistence type="predicted"/>
<evidence type="ECO:0000256" key="1">
    <source>
        <dbReference type="SAM" id="Coils"/>
    </source>
</evidence>
<keyword evidence="1" id="KW-0175">Coiled coil</keyword>
<evidence type="ECO:0000313" key="3">
    <source>
        <dbReference type="EMBL" id="STQ86834.1"/>
    </source>
</evidence>
<dbReference type="InterPro" id="IPR026866">
    <property type="entry name" value="CR006_AAA"/>
</dbReference>
<dbReference type="EMBL" id="UGJE01000002">
    <property type="protein sequence ID" value="STQ86834.1"/>
    <property type="molecule type" value="Genomic_DNA"/>
</dbReference>
<dbReference type="SUPFAM" id="SSF52540">
    <property type="entry name" value="P-loop containing nucleoside triphosphate hydrolases"/>
    <property type="match status" value="1"/>
</dbReference>
<dbReference type="EMBL" id="JRPD02000013">
    <property type="protein sequence ID" value="TLD99920.1"/>
    <property type="molecule type" value="Genomic_DNA"/>
</dbReference>
<dbReference type="STRING" id="216.LS73_05660"/>
<feature type="coiled-coil region" evidence="1">
    <location>
        <begin position="122"/>
        <end position="176"/>
    </location>
</feature>
<evidence type="ECO:0000313" key="4">
    <source>
        <dbReference type="EMBL" id="TLD99920.1"/>
    </source>
</evidence>
<keyword evidence="6" id="KW-1185">Reference proteome</keyword>
<protein>
    <submittedName>
        <fullName evidence="4">RloC protein</fullName>
    </submittedName>
    <submittedName>
        <fullName evidence="3">Uncharacterized protein conserved in bacteria</fullName>
    </submittedName>
</protein>
<feature type="coiled-coil region" evidence="1">
    <location>
        <begin position="324"/>
        <end position="351"/>
    </location>
</feature>
<dbReference type="Pfam" id="PF13166">
    <property type="entry name" value="AAA_13"/>
    <property type="match status" value="1"/>
</dbReference>
<feature type="domain" description="Protein CR006 P-loop" evidence="2">
    <location>
        <begin position="10"/>
        <end position="761"/>
    </location>
</feature>
<dbReference type="InterPro" id="IPR027417">
    <property type="entry name" value="P-loop_NTPase"/>
</dbReference>
<evidence type="ECO:0000259" key="2">
    <source>
        <dbReference type="Pfam" id="PF13166"/>
    </source>
</evidence>
<dbReference type="RefSeq" id="WP_034558039.1">
    <property type="nucleotide sequence ID" value="NZ_FZML01000016.1"/>
</dbReference>
<accession>A0A099TZM8</accession>
<sequence length="789" mass="93059">MIKKFLKINYGSYQDFSWDNSVKEFQKINIFYGRNYSGKTTLSRILRSFEVKNLHDDYKDSTFEIEINKSENPFLTKGNIKDNDLIIRVYNKDFVKDNLGFLIDDKVGDIKAFASVVIGEENNKIQANIQKLQDKLGSEQDDKEHNIFVSGLCKELEDLNKEKDDIKDKIKEKSQDKKLKNKAKQIKADSNFVAQGINYDIRSIKDDIEKIANSNFILESCKKQAKEALIGDEIKKPLDFEISFNINFSEFINKGRKLIETKITPKQNIENQLRSWLDEGLKLHEHEKDTQQCKFCNNTLTQERIQWLLENIRDDKTDSIKSEINTYFKEIKDMEEDFKKVLEKVQKIQSQNFYKNLQEDFNKYKDGLELVIGRCNHSLCQLKQNLEDKARDIYNPNINFCEATDYSQEIQQILDSIKHLCNQNNERTKTLEHDKQKAREALRLDEIEKFIQSIDYFKMQEEINELKNALEHKNEEIEVKKQEIATIRNKIQELQNSLNDERAGANKANEYLKSFFGNNQLEFKIIPDKKGEFKIYRNKQEAKNLSEGECSLLAFCYFVAKLQDKDTQDKQPIIWIDDPISSLDSNHIFFIFSLIENQIAKPKNYTQLFISTHNLDFLKYLKQLRGFSNREINKAPMFLIEKQQSSVIKELPLHIKKYVTEFNYLFEKILECAEFKAVSDITLDTYYNVANNIRKFLDYYLFFKYPSNENLMKKYEYFFKDSQKASFTNRIINEFSHLEETTIRATIPIDLPEIQKVAKMVIECLKNDKEQFKAFLESIGKGEDINNDK</sequence>
<dbReference type="Proteomes" id="UP000029922">
    <property type="component" value="Unassembled WGS sequence"/>
</dbReference>
<reference evidence="3 6" key="2">
    <citation type="submission" date="2018-06" db="EMBL/GenBank/DDBJ databases">
        <authorList>
            <consortium name="Pathogen Informatics"/>
            <person name="Doyle S."/>
        </authorList>
    </citation>
    <scope>NUCLEOTIDE SEQUENCE [LARGE SCALE GENOMIC DNA]</scope>
    <source>
        <strain evidence="3 6">NCTC12714</strain>
    </source>
</reference>
<dbReference type="OrthoDB" id="9795565at2"/>
<dbReference type="PANTHER" id="PTHR32114:SF2">
    <property type="entry name" value="ABC TRANSPORTER ABCH.3"/>
    <property type="match status" value="1"/>
</dbReference>
<evidence type="ECO:0000313" key="5">
    <source>
        <dbReference type="Proteomes" id="UP000029922"/>
    </source>
</evidence>
<gene>
    <name evidence="4" type="ORF">LS73_006320</name>
    <name evidence="3" type="ORF">NCTC12714_01645</name>
</gene>
<feature type="coiled-coil region" evidence="1">
    <location>
        <begin position="456"/>
        <end position="504"/>
    </location>
</feature>
<dbReference type="Gene3D" id="3.40.50.300">
    <property type="entry name" value="P-loop containing nucleotide triphosphate hydrolases"/>
    <property type="match status" value="1"/>
</dbReference>
<organism evidence="3 6">
    <name type="scientific">Helicobacter muridarum</name>
    <dbReference type="NCBI Taxonomy" id="216"/>
    <lineage>
        <taxon>Bacteria</taxon>
        <taxon>Pseudomonadati</taxon>
        <taxon>Campylobacterota</taxon>
        <taxon>Epsilonproteobacteria</taxon>
        <taxon>Campylobacterales</taxon>
        <taxon>Helicobacteraceae</taxon>
        <taxon>Helicobacter</taxon>
    </lineage>
</organism>
<dbReference type="Proteomes" id="UP000255139">
    <property type="component" value="Unassembled WGS sequence"/>
</dbReference>
<dbReference type="AlphaFoldDB" id="A0A099TZM8"/>
<name>A0A099TZM8_9HELI</name>
<reference evidence="4 5" key="1">
    <citation type="journal article" date="2014" name="Genome Announc.">
        <title>Draft genome sequences of eight enterohepatic helicobacter species isolated from both laboratory and wild rodents.</title>
        <authorList>
            <person name="Sheh A."/>
            <person name="Shen Z."/>
            <person name="Fox J.G."/>
        </authorList>
    </citation>
    <scope>NUCLEOTIDE SEQUENCE [LARGE SCALE GENOMIC DNA]</scope>
    <source>
        <strain evidence="4 5">ST1</strain>
    </source>
</reference>
<evidence type="ECO:0000313" key="6">
    <source>
        <dbReference type="Proteomes" id="UP000255139"/>
    </source>
</evidence>